<name>X6MZE9_RETFI</name>
<keyword evidence="2" id="KW-1185">Reference proteome</keyword>
<sequence>MLVESITVIFVLYSKKIKCLHKIEKKNELMKTKKMGIIFHNVIKYGAIDNMNYLKKIKNHHMNELLIVGENCLKQFLSKNPNSCPVESHDNCLYSQSRLAKRYIGELDVICPRQFEYEGETLIIVSCNFKGKIKQVNSHLENFCCLQIVKCWYESFGCNHTCLKSMIQDHLTSNTRLHFDLVIKYVETLKQTIQQQQVSIFFFFFLVFNKTIISTPI</sequence>
<dbReference type="InterPro" id="IPR013083">
    <property type="entry name" value="Znf_RING/FYVE/PHD"/>
</dbReference>
<dbReference type="Proteomes" id="UP000023152">
    <property type="component" value="Unassembled WGS sequence"/>
</dbReference>
<evidence type="ECO:0000313" key="2">
    <source>
        <dbReference type="Proteomes" id="UP000023152"/>
    </source>
</evidence>
<dbReference type="AlphaFoldDB" id="X6MZE9"/>
<evidence type="ECO:0000313" key="1">
    <source>
        <dbReference type="EMBL" id="ETO18425.1"/>
    </source>
</evidence>
<reference evidence="1 2" key="1">
    <citation type="journal article" date="2013" name="Curr. Biol.">
        <title>The Genome of the Foraminiferan Reticulomyxa filosa.</title>
        <authorList>
            <person name="Glockner G."/>
            <person name="Hulsmann N."/>
            <person name="Schleicher M."/>
            <person name="Noegel A.A."/>
            <person name="Eichinger L."/>
            <person name="Gallinger C."/>
            <person name="Pawlowski J."/>
            <person name="Sierra R."/>
            <person name="Euteneuer U."/>
            <person name="Pillet L."/>
            <person name="Moustafa A."/>
            <person name="Platzer M."/>
            <person name="Groth M."/>
            <person name="Szafranski K."/>
            <person name="Schliwa M."/>
        </authorList>
    </citation>
    <scope>NUCLEOTIDE SEQUENCE [LARGE SCALE GENOMIC DNA]</scope>
</reference>
<protein>
    <recommendedName>
        <fullName evidence="3">TRAF-type domain-containing protein</fullName>
    </recommendedName>
</protein>
<accession>X6MZE9</accession>
<proteinExistence type="predicted"/>
<evidence type="ECO:0008006" key="3">
    <source>
        <dbReference type="Google" id="ProtNLM"/>
    </source>
</evidence>
<organism evidence="1 2">
    <name type="scientific">Reticulomyxa filosa</name>
    <dbReference type="NCBI Taxonomy" id="46433"/>
    <lineage>
        <taxon>Eukaryota</taxon>
        <taxon>Sar</taxon>
        <taxon>Rhizaria</taxon>
        <taxon>Retaria</taxon>
        <taxon>Foraminifera</taxon>
        <taxon>Monothalamids</taxon>
        <taxon>Reticulomyxidae</taxon>
        <taxon>Reticulomyxa</taxon>
    </lineage>
</organism>
<gene>
    <name evidence="1" type="ORF">RFI_18840</name>
</gene>
<dbReference type="EMBL" id="ASPP01014930">
    <property type="protein sequence ID" value="ETO18425.1"/>
    <property type="molecule type" value="Genomic_DNA"/>
</dbReference>
<comment type="caution">
    <text evidence="1">The sequence shown here is derived from an EMBL/GenBank/DDBJ whole genome shotgun (WGS) entry which is preliminary data.</text>
</comment>
<dbReference type="Gene3D" id="3.30.40.10">
    <property type="entry name" value="Zinc/RING finger domain, C3HC4 (zinc finger)"/>
    <property type="match status" value="1"/>
</dbReference>